<name>A2SMQ3_METPP</name>
<evidence type="ECO:0000313" key="2">
    <source>
        <dbReference type="EMBL" id="ABM96842.1"/>
    </source>
</evidence>
<protein>
    <submittedName>
        <fullName evidence="2">Uncharacterized protein</fullName>
    </submittedName>
</protein>
<proteinExistence type="predicted"/>
<keyword evidence="2" id="KW-0614">Plasmid</keyword>
<dbReference type="AlphaFoldDB" id="A2SMQ3"/>
<dbReference type="EMBL" id="CP000556">
    <property type="protein sequence ID" value="ABM96842.1"/>
    <property type="molecule type" value="Genomic_DNA"/>
</dbReference>
<gene>
    <name evidence="2" type="ordered locus">Mpe_B0063</name>
</gene>
<dbReference type="Proteomes" id="UP000000366">
    <property type="component" value="Plasmid RPME01"/>
</dbReference>
<feature type="compositionally biased region" description="Basic and acidic residues" evidence="1">
    <location>
        <begin position="152"/>
        <end position="165"/>
    </location>
</feature>
<sequence length="189" mass="20906">MSSENMLDVGPALGGRFNIGMHDMRYFIAIPQDVKEWFSAMPWLHVALTRGGTALSLVCERLRHAGAFTPEFALNFEVISPKLIKALANYHFLDVREIVPSSREDQDAGVVHIGRDVLMTLDIRVVDGGQTFLALLDGRSAEPSRHRPLHGGLERGPLDGGDRSMKPRSRGIPGTFRGGLQQRAKHEAR</sequence>
<evidence type="ECO:0000256" key="1">
    <source>
        <dbReference type="SAM" id="MobiDB-lite"/>
    </source>
</evidence>
<feature type="region of interest" description="Disordered" evidence="1">
    <location>
        <begin position="142"/>
        <end position="189"/>
    </location>
</feature>
<keyword evidence="3" id="KW-1185">Reference proteome</keyword>
<dbReference type="HOGENOM" id="CLU_1433008_0_0_4"/>
<dbReference type="KEGG" id="mpt:Mpe_B0063"/>
<geneLocation type="plasmid" evidence="2 3">
    <name>RPME01</name>
</geneLocation>
<reference evidence="2 3" key="1">
    <citation type="journal article" date="2007" name="J. Bacteriol.">
        <title>Whole-genome analysis of the methyl tert-butyl ether-degrading beta-proteobacterium Methylibium petroleiphilum PM1.</title>
        <authorList>
            <person name="Kane S.R."/>
            <person name="Chakicherla A.Y."/>
            <person name="Chain P.S.G."/>
            <person name="Schmidt R."/>
            <person name="Shin M.W."/>
            <person name="Legler T.C."/>
            <person name="Scow K.M."/>
            <person name="Larimer F.W."/>
            <person name="Lucas S.M."/>
            <person name="Richardson P.M."/>
            <person name="Hristova K.R."/>
        </authorList>
    </citation>
    <scope>NUCLEOTIDE SEQUENCE [LARGE SCALE GENOMIC DNA]</scope>
    <source>
        <strain evidence="3">ATCC BAA-1232 / LMG 22953 / PM1</strain>
        <plasmid evidence="2 3">RPME01</plasmid>
    </source>
</reference>
<accession>A2SMQ3</accession>
<evidence type="ECO:0000313" key="3">
    <source>
        <dbReference type="Proteomes" id="UP000000366"/>
    </source>
</evidence>
<organism evidence="2 3">
    <name type="scientific">Methylibium petroleiphilum (strain ATCC BAA-1232 / LMG 22953 / PM1)</name>
    <dbReference type="NCBI Taxonomy" id="420662"/>
    <lineage>
        <taxon>Bacteria</taxon>
        <taxon>Pseudomonadati</taxon>
        <taxon>Pseudomonadota</taxon>
        <taxon>Betaproteobacteria</taxon>
        <taxon>Burkholderiales</taxon>
        <taxon>Sphaerotilaceae</taxon>
        <taxon>Methylibium</taxon>
    </lineage>
</organism>
<dbReference type="RefSeq" id="WP_011831459.1">
    <property type="nucleotide sequence ID" value="NC_008826.1"/>
</dbReference>